<accession>A0AAV3XEE8</accession>
<dbReference type="AlphaFoldDB" id="A0AAV3XEE8"/>
<name>A0AAV3XEE8_9CYAN</name>
<gene>
    <name evidence="2" type="ORF">MiSe_32430</name>
</gene>
<evidence type="ECO:0000313" key="3">
    <source>
        <dbReference type="Proteomes" id="UP001050975"/>
    </source>
</evidence>
<keyword evidence="1" id="KW-1133">Transmembrane helix</keyword>
<dbReference type="Proteomes" id="UP001050975">
    <property type="component" value="Unassembled WGS sequence"/>
</dbReference>
<keyword evidence="1" id="KW-0812">Transmembrane</keyword>
<organism evidence="2 3">
    <name type="scientific">Microseira wollei NIES-4236</name>
    <dbReference type="NCBI Taxonomy" id="2530354"/>
    <lineage>
        <taxon>Bacteria</taxon>
        <taxon>Bacillati</taxon>
        <taxon>Cyanobacteriota</taxon>
        <taxon>Cyanophyceae</taxon>
        <taxon>Oscillatoriophycideae</taxon>
        <taxon>Aerosakkonematales</taxon>
        <taxon>Aerosakkonemataceae</taxon>
        <taxon>Microseira</taxon>
    </lineage>
</organism>
<keyword evidence="1" id="KW-0472">Membrane</keyword>
<evidence type="ECO:0000313" key="2">
    <source>
        <dbReference type="EMBL" id="GET38485.1"/>
    </source>
</evidence>
<feature type="transmembrane region" description="Helical" evidence="1">
    <location>
        <begin position="38"/>
        <end position="55"/>
    </location>
</feature>
<protein>
    <submittedName>
        <fullName evidence="2">Uncharacterized protein</fullName>
    </submittedName>
</protein>
<sequence length="62" mass="6361">MINPIGALAWAWLIIIGGLMITPGGIDCIVCGPVISRVIGVISILIGVSGFVVSLRQRSVGS</sequence>
<dbReference type="EMBL" id="BLAY01000046">
    <property type="protein sequence ID" value="GET38485.1"/>
    <property type="molecule type" value="Genomic_DNA"/>
</dbReference>
<keyword evidence="3" id="KW-1185">Reference proteome</keyword>
<evidence type="ECO:0000256" key="1">
    <source>
        <dbReference type="SAM" id="Phobius"/>
    </source>
</evidence>
<comment type="caution">
    <text evidence="2">The sequence shown here is derived from an EMBL/GenBank/DDBJ whole genome shotgun (WGS) entry which is preliminary data.</text>
</comment>
<proteinExistence type="predicted"/>
<reference evidence="2" key="1">
    <citation type="submission" date="2019-10" db="EMBL/GenBank/DDBJ databases">
        <title>Draft genome sequece of Microseira wollei NIES-4236.</title>
        <authorList>
            <person name="Yamaguchi H."/>
            <person name="Suzuki S."/>
            <person name="Kawachi M."/>
        </authorList>
    </citation>
    <scope>NUCLEOTIDE SEQUENCE</scope>
    <source>
        <strain evidence="2">NIES-4236</strain>
    </source>
</reference>
<dbReference type="RefSeq" id="WP_226582107.1">
    <property type="nucleotide sequence ID" value="NZ_BLAY01000046.1"/>
</dbReference>